<evidence type="ECO:0000313" key="3">
    <source>
        <dbReference type="Proteomes" id="UP000784294"/>
    </source>
</evidence>
<dbReference type="AlphaFoldDB" id="A0A3S5CDU2"/>
<organism evidence="2 3">
    <name type="scientific">Protopolystoma xenopodis</name>
    <dbReference type="NCBI Taxonomy" id="117903"/>
    <lineage>
        <taxon>Eukaryota</taxon>
        <taxon>Metazoa</taxon>
        <taxon>Spiralia</taxon>
        <taxon>Lophotrochozoa</taxon>
        <taxon>Platyhelminthes</taxon>
        <taxon>Monogenea</taxon>
        <taxon>Polyopisthocotylea</taxon>
        <taxon>Polystomatidea</taxon>
        <taxon>Polystomatidae</taxon>
        <taxon>Protopolystoma</taxon>
    </lineage>
</organism>
<dbReference type="Proteomes" id="UP000784294">
    <property type="component" value="Unassembled WGS sequence"/>
</dbReference>
<proteinExistence type="predicted"/>
<evidence type="ECO:0000313" key="2">
    <source>
        <dbReference type="EMBL" id="VEL13051.1"/>
    </source>
</evidence>
<comment type="caution">
    <text evidence="2">The sequence shown here is derived from an EMBL/GenBank/DDBJ whole genome shotgun (WGS) entry which is preliminary data.</text>
</comment>
<feature type="region of interest" description="Disordered" evidence="1">
    <location>
        <begin position="163"/>
        <end position="201"/>
    </location>
</feature>
<protein>
    <submittedName>
        <fullName evidence="2">Uncharacterized protein</fullName>
    </submittedName>
</protein>
<feature type="compositionally biased region" description="Low complexity" evidence="1">
    <location>
        <begin position="765"/>
        <end position="787"/>
    </location>
</feature>
<keyword evidence="3" id="KW-1185">Reference proteome</keyword>
<name>A0A3S5CDU2_9PLAT</name>
<feature type="non-terminal residue" evidence="2">
    <location>
        <position position="901"/>
    </location>
</feature>
<sequence length="901" mass="96948">MPQSYSRDASRSTKVKISLYKPSDSLGLMASNPGTLAIENLTKNGSLSDSLELTESINDTFINASASLLSSSHRPFPRTFINGTATYLNHSVYTHGEFLDYVRSSSIETLFSINSSALKYLNETSSGVTSLLPTTPPTLHNRFQMEKAAFFVPLDFPNETSATRTSEFTSLSSRSPVEQALDTTNTTSATTLPNPKSASSTSSVPEAFVQAAIILNSSSVDSNDSSMLSTTNNIFATVATSISPLYPNMTLKPVNKSLDLEAFSFELSRIESTSAPIGPYIIQPSAISSIDLTKTTAPRAYAELGIESTGVPHSGKRYANSRDTDNNTSSLRIPLPYLSPNDSSTDNSNLTTASLVSSLYASLPYSHSSSVIPRNIISLSKPLADIVSTNISLSPEELGLKLFFLAGPSNVNTPFTELPPIDVLSPGLPKHKIHSSIQNRPNLTSFINRFEGVATNHLIDETAGVSSSSTSHNGVLEGSYSSFKSPQYENTTIFVSRFGVELIRESPRTIISTTKLSSTNEFSSTGSGDSETFVKSPKHDSTTVLVPQFGVERIIESPRSNLSTAELFSNVIFQNIGSESSDSFPTSPQFNNATTFALSSPIENVLESPRHIFSTTKLYSTNVYPNIGSENSDTFVTSPKFVSTTVPVPHFEVERIIESPIPNSSTTGLFSTDTSQKIGSGNSHSFSTSPQFDNATTFAPSSPIENVLESPKQNFSTTKLYSTDEFPNIGSEDSDTFVTSPKFDSTTVLVPHFGMESVIEPTIPNSSTTGLLSTNTSQHIGSESSDSSFTSSQFAKTTIFATFSPSEDIFESSSPFLSTTELSFTDTSQSGAHASPQLDTTFLPSVQIGKISGSLSSIHPTTELLSSSASSEEVIIRFFDDDLYSKSTHPSSDRPDITSNR</sequence>
<accession>A0A3S5CDU2</accession>
<dbReference type="EMBL" id="CAAALY010016635">
    <property type="protein sequence ID" value="VEL13051.1"/>
    <property type="molecule type" value="Genomic_DNA"/>
</dbReference>
<evidence type="ECO:0000256" key="1">
    <source>
        <dbReference type="SAM" id="MobiDB-lite"/>
    </source>
</evidence>
<feature type="region of interest" description="Disordered" evidence="1">
    <location>
        <begin position="312"/>
        <end position="333"/>
    </location>
</feature>
<gene>
    <name evidence="2" type="ORF">PXEA_LOCUS6491</name>
</gene>
<reference evidence="2" key="1">
    <citation type="submission" date="2018-11" db="EMBL/GenBank/DDBJ databases">
        <authorList>
            <consortium name="Pathogen Informatics"/>
        </authorList>
    </citation>
    <scope>NUCLEOTIDE SEQUENCE</scope>
</reference>
<feature type="compositionally biased region" description="Polar residues" evidence="1">
    <location>
        <begin position="192"/>
        <end position="201"/>
    </location>
</feature>
<feature type="region of interest" description="Disordered" evidence="1">
    <location>
        <begin position="764"/>
        <end position="787"/>
    </location>
</feature>
<feature type="compositionally biased region" description="Polar residues" evidence="1">
    <location>
        <begin position="163"/>
        <end position="176"/>
    </location>
</feature>